<accession>A0A5A8F465</accession>
<dbReference type="OrthoDB" id="3193769at2"/>
<dbReference type="RefSeq" id="WP_149265586.1">
    <property type="nucleotide sequence ID" value="NZ_VFJB01000003.1"/>
</dbReference>
<keyword evidence="2" id="KW-1185">Reference proteome</keyword>
<proteinExistence type="predicted"/>
<gene>
    <name evidence="1" type="ORF">FHQ18_02435</name>
</gene>
<name>A0A5A8F465_9BACT</name>
<sequence>MKRLAMASVKEVLRLRFQHGLSYRAISRALEIPKSTVSDYCTRFQITGLSIEEGLKLWLVKAYNRSGIKTCFVDFKPNMKIEFEDYVLENIEKLKHMTFDELMKHLQEKGYSVASNKLKNFWYRHFICKKIK</sequence>
<evidence type="ECO:0000313" key="2">
    <source>
        <dbReference type="Proteomes" id="UP000322876"/>
    </source>
</evidence>
<dbReference type="Gene3D" id="1.10.10.10">
    <property type="entry name" value="Winged helix-like DNA-binding domain superfamily/Winged helix DNA-binding domain"/>
    <property type="match status" value="1"/>
</dbReference>
<dbReference type="EMBL" id="VFJB01000003">
    <property type="protein sequence ID" value="KAA0258826.1"/>
    <property type="molecule type" value="Genomic_DNA"/>
</dbReference>
<protein>
    <submittedName>
        <fullName evidence="1">Sigma-70 family RNA polymerase sigma factor</fullName>
    </submittedName>
</protein>
<dbReference type="Proteomes" id="UP000322876">
    <property type="component" value="Unassembled WGS sequence"/>
</dbReference>
<evidence type="ECO:0000313" key="1">
    <source>
        <dbReference type="EMBL" id="KAA0258826.1"/>
    </source>
</evidence>
<reference evidence="1 2" key="1">
    <citation type="submission" date="2019-06" db="EMBL/GenBank/DDBJ databases">
        <title>Genomic insights into carbon and energy metabolism of Deferribacter autotrophicus revealed new metabolic traits in the phylum Deferribacteres.</title>
        <authorList>
            <person name="Slobodkin A.I."/>
            <person name="Slobodkina G.B."/>
            <person name="Allioux M."/>
            <person name="Alain K."/>
            <person name="Jebbar M."/>
            <person name="Shadrin V."/>
            <person name="Kublanov I.V."/>
            <person name="Toshchakov S.V."/>
            <person name="Bonch-Osmolovskaya E.A."/>
        </authorList>
    </citation>
    <scope>NUCLEOTIDE SEQUENCE [LARGE SCALE GENOMIC DNA]</scope>
    <source>
        <strain evidence="1 2">SL50</strain>
    </source>
</reference>
<organism evidence="1 2">
    <name type="scientific">Deferribacter autotrophicus</name>
    <dbReference type="NCBI Taxonomy" id="500465"/>
    <lineage>
        <taxon>Bacteria</taxon>
        <taxon>Pseudomonadati</taxon>
        <taxon>Deferribacterota</taxon>
        <taxon>Deferribacteres</taxon>
        <taxon>Deferribacterales</taxon>
        <taxon>Deferribacteraceae</taxon>
        <taxon>Deferribacter</taxon>
    </lineage>
</organism>
<dbReference type="InterPro" id="IPR036388">
    <property type="entry name" value="WH-like_DNA-bd_sf"/>
</dbReference>
<comment type="caution">
    <text evidence="1">The sequence shown here is derived from an EMBL/GenBank/DDBJ whole genome shotgun (WGS) entry which is preliminary data.</text>
</comment>
<dbReference type="AlphaFoldDB" id="A0A5A8F465"/>